<organism evidence="3 4">
    <name type="scientific">Methyloligella halotolerans</name>
    <dbReference type="NCBI Taxonomy" id="1177755"/>
    <lineage>
        <taxon>Bacteria</taxon>
        <taxon>Pseudomonadati</taxon>
        <taxon>Pseudomonadota</taxon>
        <taxon>Alphaproteobacteria</taxon>
        <taxon>Hyphomicrobiales</taxon>
        <taxon>Hyphomicrobiaceae</taxon>
        <taxon>Methyloligella</taxon>
    </lineage>
</organism>
<feature type="transmembrane region" description="Helical" evidence="2">
    <location>
        <begin position="141"/>
        <end position="164"/>
    </location>
</feature>
<dbReference type="EMBL" id="MASI01000009">
    <property type="protein sequence ID" value="ODA66266.1"/>
    <property type="molecule type" value="Genomic_DNA"/>
</dbReference>
<keyword evidence="2" id="KW-0472">Membrane</keyword>
<dbReference type="InterPro" id="IPR047676">
    <property type="entry name" value="FxLYD_dom"/>
</dbReference>
<evidence type="ECO:0000256" key="1">
    <source>
        <dbReference type="SAM" id="MobiDB-lite"/>
    </source>
</evidence>
<gene>
    <name evidence="3" type="ORF">A7A08_02913</name>
</gene>
<evidence type="ECO:0008006" key="5">
    <source>
        <dbReference type="Google" id="ProtNLM"/>
    </source>
</evidence>
<protein>
    <recommendedName>
        <fullName evidence="5">DUF3426 domain-containing protein</fullName>
    </recommendedName>
</protein>
<evidence type="ECO:0000313" key="4">
    <source>
        <dbReference type="Proteomes" id="UP000095087"/>
    </source>
</evidence>
<feature type="region of interest" description="Disordered" evidence="1">
    <location>
        <begin position="1"/>
        <end position="81"/>
    </location>
</feature>
<sequence>MQGGPGRPPAPPQGPRPQGPGPQGAPGQRPQGPGGYPPEGRPAQAAGPAGETRSAPPPPPPPGGPQADADFGHPETGADASFNDTEETYQEDADFGFDDQYGEEPPAPPKTTTPVVAEPRKEGGIAAKLGRTREGPGGQGALLLAGWSLLGLFVVGVLAIFLLMPASVMAALPGSAHLYQAMGIAPVEKAALGFENVTYKWTRYQGQRMLQVEGQIVNFTEADASVPNVLIALLDENGDKISEWMAPGSETNLGAEGRSEFATQIPSPPDTVRSFRVRFQQEG</sequence>
<evidence type="ECO:0000313" key="3">
    <source>
        <dbReference type="EMBL" id="ODA66266.1"/>
    </source>
</evidence>
<reference evidence="3 4" key="1">
    <citation type="submission" date="2016-07" db="EMBL/GenBank/DDBJ databases">
        <title>Draft genome sequence of Methyloligella halotolerans C2T (VKM B-2706T=CCUG 61687T=DSM 25045T), a halotolerant polyhydroxybutyrate accumulating methylotroph.</title>
        <authorList>
            <person name="Vasilenko O.V."/>
            <person name="Doronina N.V."/>
            <person name="Poroshina M.N."/>
            <person name="Tarlachkov S.V."/>
            <person name="Trotsenko Y.A."/>
        </authorList>
    </citation>
    <scope>NUCLEOTIDE SEQUENCE [LARGE SCALE GENOMIC DNA]</scope>
    <source>
        <strain evidence="3 4">VKM B-2706</strain>
    </source>
</reference>
<dbReference type="NCBIfam" id="NF038353">
    <property type="entry name" value="FxLYD_dom"/>
    <property type="match status" value="1"/>
</dbReference>
<proteinExistence type="predicted"/>
<feature type="compositionally biased region" description="Pro residues" evidence="1">
    <location>
        <begin position="55"/>
        <end position="64"/>
    </location>
</feature>
<comment type="caution">
    <text evidence="3">The sequence shown here is derived from an EMBL/GenBank/DDBJ whole genome shotgun (WGS) entry which is preliminary data.</text>
</comment>
<keyword evidence="2" id="KW-1133">Transmembrane helix</keyword>
<keyword evidence="2" id="KW-0812">Transmembrane</keyword>
<evidence type="ECO:0000256" key="2">
    <source>
        <dbReference type="SAM" id="Phobius"/>
    </source>
</evidence>
<dbReference type="AlphaFoldDB" id="A0A1E2RVI9"/>
<keyword evidence="4" id="KW-1185">Reference proteome</keyword>
<accession>A0A1E2RVI9</accession>
<feature type="compositionally biased region" description="Pro residues" evidence="1">
    <location>
        <begin position="1"/>
        <end position="20"/>
    </location>
</feature>
<feature type="region of interest" description="Disordered" evidence="1">
    <location>
        <begin position="96"/>
        <end position="120"/>
    </location>
</feature>
<dbReference type="STRING" id="1177755.A7A08_02913"/>
<dbReference type="Proteomes" id="UP000095087">
    <property type="component" value="Unassembled WGS sequence"/>
</dbReference>
<name>A0A1E2RVI9_9HYPH</name>